<dbReference type="PANTHER" id="PTHR43669:SF3">
    <property type="entry name" value="ALCOHOL DEHYDROGENASE, PUTATIVE (AFU_ORTHOLOGUE AFUA_3G03445)-RELATED"/>
    <property type="match status" value="1"/>
</dbReference>
<reference evidence="4 5" key="1">
    <citation type="journal article" date="2017" name="Genome Announc.">
        <title>Genome sequence of the saprophytic ascomycete Epicoccum nigrum ICMP 19927 strain isolated from New Zealand.</title>
        <authorList>
            <person name="Fokin M."/>
            <person name="Fleetwood D."/>
            <person name="Weir B.S."/>
            <person name="Villas-Boas S.G."/>
        </authorList>
    </citation>
    <scope>NUCLEOTIDE SEQUENCE [LARGE SCALE GENOMIC DNA]</scope>
    <source>
        <strain evidence="4 5">ICMP 19927</strain>
    </source>
</reference>
<dbReference type="OMA" id="HLPWDPI"/>
<name>A0A1Y2LNG6_EPING</name>
<evidence type="ECO:0008006" key="6">
    <source>
        <dbReference type="Google" id="ProtNLM"/>
    </source>
</evidence>
<dbReference type="PANTHER" id="PTHR43669">
    <property type="entry name" value="5-KETO-D-GLUCONATE 5-REDUCTASE"/>
    <property type="match status" value="1"/>
</dbReference>
<evidence type="ECO:0000313" key="5">
    <source>
        <dbReference type="Proteomes" id="UP000193240"/>
    </source>
</evidence>
<feature type="compositionally biased region" description="Polar residues" evidence="3">
    <location>
        <begin position="1"/>
        <end position="13"/>
    </location>
</feature>
<keyword evidence="5" id="KW-1185">Reference proteome</keyword>
<evidence type="ECO:0000256" key="3">
    <source>
        <dbReference type="SAM" id="MobiDB-lite"/>
    </source>
</evidence>
<dbReference type="EMBL" id="KZ107854">
    <property type="protein sequence ID" value="OSS45514.1"/>
    <property type="molecule type" value="Genomic_DNA"/>
</dbReference>
<dbReference type="InterPro" id="IPR036291">
    <property type="entry name" value="NAD(P)-bd_dom_sf"/>
</dbReference>
<evidence type="ECO:0000256" key="2">
    <source>
        <dbReference type="ARBA" id="ARBA00023002"/>
    </source>
</evidence>
<dbReference type="Gene3D" id="3.40.50.720">
    <property type="entry name" value="NAD(P)-binding Rossmann-like Domain"/>
    <property type="match status" value="1"/>
</dbReference>
<dbReference type="InParanoid" id="A0A1Y2LNG6"/>
<sequence length="257" mass="27505">MTTNPKTPLNTTYPHPPQAQPGTTMPRTLLLFGAGPGIGDHVAACFASQGGIGHVVLLGRNEGRLTSEDAPFVQKAAPDVKVSIVRADLSDVDSVPGVLKEVDALTEGEDVEVVYYNAARIKPTGAALDVSVKEIEEDLRIQVLSLHLISQHYLPRLTTVSSKPALKPALLVTSSHLPWDPIPQLLSLSLVKAAQRTQILALNRAYAEQGVHCGLISVQGVVDPKNKVLSPQVIAERALEFWQKGVEGGAEVNLVEE</sequence>
<dbReference type="GO" id="GO:0016491">
    <property type="term" value="F:oxidoreductase activity"/>
    <property type="evidence" value="ECO:0007669"/>
    <property type="project" value="UniProtKB-KW"/>
</dbReference>
<dbReference type="CDD" id="cd05233">
    <property type="entry name" value="SDR_c"/>
    <property type="match status" value="1"/>
</dbReference>
<dbReference type="AlphaFoldDB" id="A0A1Y2LNG6"/>
<gene>
    <name evidence="4" type="ORF">B5807_10180</name>
</gene>
<dbReference type="InterPro" id="IPR002347">
    <property type="entry name" value="SDR_fam"/>
</dbReference>
<dbReference type="SUPFAM" id="SSF51735">
    <property type="entry name" value="NAD(P)-binding Rossmann-fold domains"/>
    <property type="match status" value="1"/>
</dbReference>
<dbReference type="Proteomes" id="UP000193240">
    <property type="component" value="Unassembled WGS sequence"/>
</dbReference>
<dbReference type="Pfam" id="PF13561">
    <property type="entry name" value="adh_short_C2"/>
    <property type="match status" value="1"/>
</dbReference>
<feature type="region of interest" description="Disordered" evidence="3">
    <location>
        <begin position="1"/>
        <end position="24"/>
    </location>
</feature>
<proteinExistence type="inferred from homology"/>
<evidence type="ECO:0000313" key="4">
    <source>
        <dbReference type="EMBL" id="OSS45514.1"/>
    </source>
</evidence>
<keyword evidence="2" id="KW-0560">Oxidoreductase</keyword>
<organism evidence="4 5">
    <name type="scientific">Epicoccum nigrum</name>
    <name type="common">Soil fungus</name>
    <name type="synonym">Epicoccum purpurascens</name>
    <dbReference type="NCBI Taxonomy" id="105696"/>
    <lineage>
        <taxon>Eukaryota</taxon>
        <taxon>Fungi</taxon>
        <taxon>Dikarya</taxon>
        <taxon>Ascomycota</taxon>
        <taxon>Pezizomycotina</taxon>
        <taxon>Dothideomycetes</taxon>
        <taxon>Pleosporomycetidae</taxon>
        <taxon>Pleosporales</taxon>
        <taxon>Pleosporineae</taxon>
        <taxon>Didymellaceae</taxon>
        <taxon>Epicoccum</taxon>
    </lineage>
</organism>
<protein>
    <recommendedName>
        <fullName evidence="6">Ketoreductase (KR) domain-containing protein</fullName>
    </recommendedName>
</protein>
<evidence type="ECO:0000256" key="1">
    <source>
        <dbReference type="ARBA" id="ARBA00006484"/>
    </source>
</evidence>
<dbReference type="STRING" id="105696.A0A1Y2LNG6"/>
<accession>A0A1Y2LNG6</accession>
<comment type="similarity">
    <text evidence="1">Belongs to the short-chain dehydrogenases/reductases (SDR) family.</text>
</comment>